<dbReference type="InterPro" id="IPR038561">
    <property type="entry name" value="SoxD_sf"/>
</dbReference>
<name>A0ABY6D6H1_9RHOB</name>
<dbReference type="Proteomes" id="UP001064087">
    <property type="component" value="Plasmid unnamed2"/>
</dbReference>
<dbReference type="Gene3D" id="3.30.2270.10">
    <property type="entry name" value="Folate-binding superfamily"/>
    <property type="match status" value="1"/>
</dbReference>
<dbReference type="RefSeq" id="WP_263046654.1">
    <property type="nucleotide sequence ID" value="NZ_CP106737.1"/>
</dbReference>
<keyword evidence="2" id="KW-1185">Reference proteome</keyword>
<proteinExistence type="predicted"/>
<dbReference type="EMBL" id="CP106737">
    <property type="protein sequence ID" value="UXX81454.1"/>
    <property type="molecule type" value="Genomic_DNA"/>
</dbReference>
<evidence type="ECO:0000313" key="2">
    <source>
        <dbReference type="Proteomes" id="UP001064087"/>
    </source>
</evidence>
<gene>
    <name evidence="1" type="ORF">N7U68_00925</name>
</gene>
<protein>
    <submittedName>
        <fullName evidence="1">Sarcosine oxidase subunit delta</fullName>
    </submittedName>
</protein>
<dbReference type="Pfam" id="PF04267">
    <property type="entry name" value="SoxD"/>
    <property type="match status" value="1"/>
</dbReference>
<sequence length="94" mass="10536">MIRIPCPFCGPRDHAEFSYGGDGSITYPALDAPLEAWHDAVFLRVNICGRQVETWQHVHGCRLWLKVERDTMSHEIYSVTPADPALAKVLEGGE</sequence>
<geneLocation type="plasmid" evidence="1 2">
    <name>unnamed2</name>
</geneLocation>
<dbReference type="InterPro" id="IPR006279">
    <property type="entry name" value="SoxD"/>
</dbReference>
<evidence type="ECO:0000313" key="1">
    <source>
        <dbReference type="EMBL" id="UXX81454.1"/>
    </source>
</evidence>
<organism evidence="1 2">
    <name type="scientific">Roseovarius pelagicus</name>
    <dbReference type="NCBI Taxonomy" id="2980108"/>
    <lineage>
        <taxon>Bacteria</taxon>
        <taxon>Pseudomonadati</taxon>
        <taxon>Pseudomonadota</taxon>
        <taxon>Alphaproteobacteria</taxon>
        <taxon>Rhodobacterales</taxon>
        <taxon>Roseobacteraceae</taxon>
        <taxon>Roseovarius</taxon>
    </lineage>
</organism>
<keyword evidence="1" id="KW-0614">Plasmid</keyword>
<reference evidence="1" key="1">
    <citation type="submission" date="2022-10" db="EMBL/GenBank/DDBJ databases">
        <title>Roseovarius pelagicus sp. nov., isolated from Arctic seawater.</title>
        <authorList>
            <person name="Hong Y.W."/>
            <person name="Hwang C.Y."/>
        </authorList>
    </citation>
    <scope>NUCLEOTIDE SEQUENCE</scope>
    <source>
        <strain evidence="1">HL-MP18</strain>
        <plasmid evidence="1">unnamed2</plasmid>
    </source>
</reference>
<accession>A0ABY6D6H1</accession>